<dbReference type="Pfam" id="PF15542">
    <property type="entry name" value="Ntox50"/>
    <property type="match status" value="1"/>
</dbReference>
<protein>
    <submittedName>
        <fullName evidence="3">Transposase</fullName>
    </submittedName>
</protein>
<dbReference type="AlphaFoldDB" id="A0A7C9JJ75"/>
<dbReference type="EMBL" id="QWKH01000033">
    <property type="protein sequence ID" value="NBI34562.1"/>
    <property type="molecule type" value="Genomic_DNA"/>
</dbReference>
<proteinExistence type="predicted"/>
<comment type="caution">
    <text evidence="3">The sequence shown here is derived from an EMBL/GenBank/DDBJ whole genome shotgun (WGS) entry which is preliminary data.</text>
</comment>
<sequence>MSKFDSGRFSGTRGSRDDGFRKVNGFTTRVHEGRQGKHIIGHNNYQKGKSVLHMTMARAQELIETHGGTGSWINGSNRERVDFGFEIGTYVGRDGSRQATTIGNIHYSNSGSHIVPARPKEEQQ</sequence>
<feature type="region of interest" description="Disordered" evidence="1">
    <location>
        <begin position="1"/>
        <end position="35"/>
    </location>
</feature>
<evidence type="ECO:0000313" key="3">
    <source>
        <dbReference type="EMBL" id="NBI34562.1"/>
    </source>
</evidence>
<name>A0A7C9JJ75_9BACT</name>
<reference evidence="3" key="1">
    <citation type="submission" date="2018-08" db="EMBL/GenBank/DDBJ databases">
        <title>Murine metabolic-syndrome-specific gut microbial biobank.</title>
        <authorList>
            <person name="Liu C."/>
        </authorList>
    </citation>
    <scope>NUCLEOTIDE SEQUENCE [LARGE SCALE GENOMIC DNA]</scope>
    <source>
        <strain evidence="3">Z82</strain>
    </source>
</reference>
<accession>A0A7C9JJ75</accession>
<feature type="region of interest" description="Disordered" evidence="1">
    <location>
        <begin position="102"/>
        <end position="124"/>
    </location>
</feature>
<feature type="compositionally biased region" description="Polar residues" evidence="1">
    <location>
        <begin position="102"/>
        <end position="112"/>
    </location>
</feature>
<gene>
    <name evidence="3" type="ORF">D1639_05870</name>
</gene>
<evidence type="ECO:0000259" key="2">
    <source>
        <dbReference type="Pfam" id="PF15542"/>
    </source>
</evidence>
<feature type="domain" description="Bacterial toxin 50" evidence="2">
    <location>
        <begin position="30"/>
        <end position="116"/>
    </location>
</feature>
<organism evidence="3">
    <name type="scientific">Muribaculaceae bacterium Z82</name>
    <dbReference type="NCBI Taxonomy" id="2304548"/>
    <lineage>
        <taxon>Bacteria</taxon>
        <taxon>Pseudomonadati</taxon>
        <taxon>Bacteroidota</taxon>
        <taxon>Bacteroidia</taxon>
        <taxon>Bacteroidales</taxon>
        <taxon>Muribaculaceae</taxon>
    </lineage>
</organism>
<dbReference type="InterPro" id="IPR029100">
    <property type="entry name" value="Ntox50"/>
</dbReference>
<evidence type="ECO:0000256" key="1">
    <source>
        <dbReference type="SAM" id="MobiDB-lite"/>
    </source>
</evidence>